<evidence type="ECO:0000313" key="2">
    <source>
        <dbReference type="EMBL" id="RZR73096.1"/>
    </source>
</evidence>
<evidence type="ECO:0000256" key="1">
    <source>
        <dbReference type="SAM" id="MobiDB-lite"/>
    </source>
</evidence>
<dbReference type="EMBL" id="KV875825">
    <property type="protein sequence ID" value="RZR73096.1"/>
    <property type="molecule type" value="Genomic_DNA"/>
</dbReference>
<gene>
    <name evidence="2" type="ORF">BHM03_00020092</name>
</gene>
<feature type="compositionally biased region" description="Basic residues" evidence="1">
    <location>
        <begin position="16"/>
        <end position="27"/>
    </location>
</feature>
<name>A0A444C9W2_ENSVE</name>
<organism evidence="2">
    <name type="scientific">Ensete ventricosum</name>
    <name type="common">Abyssinian banana</name>
    <name type="synonym">Musa ensete</name>
    <dbReference type="NCBI Taxonomy" id="4639"/>
    <lineage>
        <taxon>Eukaryota</taxon>
        <taxon>Viridiplantae</taxon>
        <taxon>Streptophyta</taxon>
        <taxon>Embryophyta</taxon>
        <taxon>Tracheophyta</taxon>
        <taxon>Spermatophyta</taxon>
        <taxon>Magnoliopsida</taxon>
        <taxon>Liliopsida</taxon>
        <taxon>Zingiberales</taxon>
        <taxon>Musaceae</taxon>
        <taxon>Ensete</taxon>
    </lineage>
</organism>
<proteinExistence type="predicted"/>
<reference evidence="2" key="1">
    <citation type="journal article" date="2018" name="Data Brief">
        <title>Genome sequence data from 17 accessions of Ensete ventricosum, a staple food crop for millions in Ethiopia.</title>
        <authorList>
            <person name="Yemataw Z."/>
            <person name="Muzemil S."/>
            <person name="Ambachew D."/>
            <person name="Tripathi L."/>
            <person name="Tesfaye K."/>
            <person name="Chala A."/>
            <person name="Farbos A."/>
            <person name="O'Neill P."/>
            <person name="Moore K."/>
            <person name="Grant M."/>
            <person name="Studholme D.J."/>
        </authorList>
    </citation>
    <scope>NUCLEOTIDE SEQUENCE [LARGE SCALE GENOMIC DNA]</scope>
    <source>
        <tissue evidence="2">Leaf</tissue>
    </source>
</reference>
<dbReference type="Proteomes" id="UP000290560">
    <property type="component" value="Unassembled WGS sequence"/>
</dbReference>
<accession>A0A444C9W2</accession>
<dbReference type="AlphaFoldDB" id="A0A444C9W2"/>
<protein>
    <submittedName>
        <fullName evidence="2">Uncharacterized protein</fullName>
    </submittedName>
</protein>
<feature type="region of interest" description="Disordered" evidence="1">
    <location>
        <begin position="1"/>
        <end position="27"/>
    </location>
</feature>
<sequence>MGKRLQRTFEKESRMRGRSRCRRGRNSTRRRWLGEREILRTTLVMGAVGASVVDSIAEFSGADGIAESMDKTRSKELSVEKNG</sequence>